<evidence type="ECO:0008006" key="4">
    <source>
        <dbReference type="Google" id="ProtNLM"/>
    </source>
</evidence>
<feature type="transmembrane region" description="Helical" evidence="1">
    <location>
        <begin position="163"/>
        <end position="191"/>
    </location>
</feature>
<evidence type="ECO:0000313" key="2">
    <source>
        <dbReference type="EMBL" id="ARJ44306.1"/>
    </source>
</evidence>
<sequence>MSNSVAYILYFIFFTSFCFLYFDFFVSNKGFVYEPVIGWLNPVNIHDHYVYLDYINKIKNVEQLFGLNNNLGISLVYYLSHRLINLFGYNIQYEILALIINVFVLLLALKTYINLIKLFGMPQYYVITFFFLTSLVYFSQLINKDSFTILIFLKAIELLKKEYWLRYIVLIMLSLFIRFQLPVLLIVYAYIVVKNKKPLKELALLYIVSSLLNGYLAKYQTHFFNERTLSDGLSFFVYQLNIKYYIGSLFFNPLRVMQYFYDTLLSFHFINEDYKIDVSRLKNIPQLLMLFLYLPFIINCFLNYKKKMHGDDRFFMAAIVSFFLIWLFNPTINQRYFICILPVFQLLGLFQLYKFRKGYK</sequence>
<feature type="transmembrane region" description="Helical" evidence="1">
    <location>
        <begin position="7"/>
        <end position="26"/>
    </location>
</feature>
<organism evidence="2 3">
    <name type="scientific">Pantoea alhagi</name>
    <dbReference type="NCBI Taxonomy" id="1891675"/>
    <lineage>
        <taxon>Bacteria</taxon>
        <taxon>Pseudomonadati</taxon>
        <taxon>Pseudomonadota</taxon>
        <taxon>Gammaproteobacteria</taxon>
        <taxon>Enterobacterales</taxon>
        <taxon>Erwiniaceae</taxon>
        <taxon>Pantoea</taxon>
    </lineage>
</organism>
<evidence type="ECO:0000256" key="1">
    <source>
        <dbReference type="SAM" id="Phobius"/>
    </source>
</evidence>
<reference evidence="2 3" key="1">
    <citation type="submission" date="2017-02" db="EMBL/GenBank/DDBJ databases">
        <title>Complete genome sequence of the drought resistance-promoting endophyte Pantoea alhagi LTYR-11Z.</title>
        <authorList>
            <person name="Zhang L."/>
        </authorList>
    </citation>
    <scope>NUCLEOTIDE SEQUENCE [LARGE SCALE GENOMIC DNA]</scope>
    <source>
        <strain evidence="2 3">LTYR-11Z</strain>
    </source>
</reference>
<keyword evidence="1" id="KW-0472">Membrane</keyword>
<dbReference type="EMBL" id="CP019706">
    <property type="protein sequence ID" value="ARJ44306.1"/>
    <property type="molecule type" value="Genomic_DNA"/>
</dbReference>
<dbReference type="Proteomes" id="UP000192900">
    <property type="component" value="Chromosome"/>
</dbReference>
<name>A0A1W6BB02_9GAMM</name>
<dbReference type="OrthoDB" id="6638131at2"/>
<dbReference type="STRING" id="1891675.B1H58_14560"/>
<feature type="transmembrane region" description="Helical" evidence="1">
    <location>
        <begin position="314"/>
        <end position="329"/>
    </location>
</feature>
<keyword evidence="1" id="KW-1133">Transmembrane helix</keyword>
<feature type="transmembrane region" description="Helical" evidence="1">
    <location>
        <begin position="91"/>
        <end position="112"/>
    </location>
</feature>
<keyword evidence="3" id="KW-1185">Reference proteome</keyword>
<evidence type="ECO:0000313" key="3">
    <source>
        <dbReference type="Proteomes" id="UP000192900"/>
    </source>
</evidence>
<protein>
    <recommendedName>
        <fullName evidence="4">Wzy</fullName>
    </recommendedName>
</protein>
<dbReference type="AlphaFoldDB" id="A0A1W6BB02"/>
<feature type="transmembrane region" description="Helical" evidence="1">
    <location>
        <begin position="335"/>
        <end position="353"/>
    </location>
</feature>
<accession>A0A1W6BB02</accession>
<keyword evidence="1" id="KW-0812">Transmembrane</keyword>
<gene>
    <name evidence="2" type="ORF">B1H58_14560</name>
</gene>
<proteinExistence type="predicted"/>
<dbReference type="KEGG" id="palh:B1H58_14560"/>
<feature type="transmembrane region" description="Helical" evidence="1">
    <location>
        <begin position="284"/>
        <end position="302"/>
    </location>
</feature>
<feature type="transmembrane region" description="Helical" evidence="1">
    <location>
        <begin position="203"/>
        <end position="221"/>
    </location>
</feature>
<feature type="transmembrane region" description="Helical" evidence="1">
    <location>
        <begin position="124"/>
        <end position="143"/>
    </location>
</feature>